<accession>A0A9W7XNM5</accession>
<evidence type="ECO:0000259" key="3">
    <source>
        <dbReference type="Pfam" id="PF00327"/>
    </source>
</evidence>
<evidence type="ECO:0000256" key="1">
    <source>
        <dbReference type="ARBA" id="ARBA00007594"/>
    </source>
</evidence>
<feature type="compositionally biased region" description="Basic residues" evidence="2">
    <location>
        <begin position="130"/>
        <end position="139"/>
    </location>
</feature>
<protein>
    <recommendedName>
        <fullName evidence="3">Large ribosomal subunit protein uL30-like ferredoxin-like fold domain-containing protein</fullName>
    </recommendedName>
</protein>
<dbReference type="Proteomes" id="UP001145021">
    <property type="component" value="Unassembled WGS sequence"/>
</dbReference>
<reference evidence="4" key="1">
    <citation type="submission" date="2022-07" db="EMBL/GenBank/DDBJ databases">
        <title>Phylogenomic reconstructions and comparative analyses of Kickxellomycotina fungi.</title>
        <authorList>
            <person name="Reynolds N.K."/>
            <person name="Stajich J.E."/>
            <person name="Barry K."/>
            <person name="Grigoriev I.V."/>
            <person name="Crous P."/>
            <person name="Smith M.E."/>
        </authorList>
    </citation>
    <scope>NUCLEOTIDE SEQUENCE</scope>
    <source>
        <strain evidence="4">NBRC 105413</strain>
    </source>
</reference>
<dbReference type="AlphaFoldDB" id="A0A9W7XNM5"/>
<evidence type="ECO:0000313" key="5">
    <source>
        <dbReference type="Proteomes" id="UP001145021"/>
    </source>
</evidence>
<dbReference type="EMBL" id="JANBOH010000064">
    <property type="protein sequence ID" value="KAJ1646362.1"/>
    <property type="molecule type" value="Genomic_DNA"/>
</dbReference>
<proteinExistence type="inferred from homology"/>
<feature type="domain" description="Large ribosomal subunit protein uL30-like ferredoxin-like fold" evidence="3">
    <location>
        <begin position="39"/>
        <end position="88"/>
    </location>
</feature>
<comment type="caution">
    <text evidence="4">The sequence shown here is derived from an EMBL/GenBank/DDBJ whole genome shotgun (WGS) entry which is preliminary data.</text>
</comment>
<name>A0A9W7XNM5_9FUNG</name>
<evidence type="ECO:0000256" key="2">
    <source>
        <dbReference type="SAM" id="MobiDB-lite"/>
    </source>
</evidence>
<sequence>MLNVFQKTQQSVNPLLITRFSSTLVPRTPAPNEQGKFWKLTLKRSTIGLPPKTRSNALALGLKRRGHVVYRPICNEIAGIVLKLKEVVGIELVDRVEPLKVRAADGFDVIGRMNPRVAPGSKAAKPLLPLRKRNNQNDA</sequence>
<dbReference type="SUPFAM" id="SSF55129">
    <property type="entry name" value="Ribosomal protein L30p/L7e"/>
    <property type="match status" value="1"/>
</dbReference>
<gene>
    <name evidence="4" type="ORF">LPJ64_002161</name>
</gene>
<evidence type="ECO:0000313" key="4">
    <source>
        <dbReference type="EMBL" id="KAJ1646362.1"/>
    </source>
</evidence>
<dbReference type="Gene3D" id="3.30.1390.20">
    <property type="entry name" value="Ribosomal protein L30, ferredoxin-like fold domain"/>
    <property type="match status" value="1"/>
</dbReference>
<dbReference type="Pfam" id="PF00327">
    <property type="entry name" value="Ribosomal_L30"/>
    <property type="match status" value="1"/>
</dbReference>
<keyword evidence="5" id="KW-1185">Reference proteome</keyword>
<comment type="similarity">
    <text evidence="1">Belongs to the universal ribosomal protein uL30 family.</text>
</comment>
<feature type="region of interest" description="Disordered" evidence="2">
    <location>
        <begin position="120"/>
        <end position="139"/>
    </location>
</feature>
<organism evidence="4 5">
    <name type="scientific">Coemansia asiatica</name>
    <dbReference type="NCBI Taxonomy" id="1052880"/>
    <lineage>
        <taxon>Eukaryota</taxon>
        <taxon>Fungi</taxon>
        <taxon>Fungi incertae sedis</taxon>
        <taxon>Zoopagomycota</taxon>
        <taxon>Kickxellomycotina</taxon>
        <taxon>Kickxellomycetes</taxon>
        <taxon>Kickxellales</taxon>
        <taxon>Kickxellaceae</taxon>
        <taxon>Coemansia</taxon>
    </lineage>
</organism>
<dbReference type="InterPro" id="IPR016082">
    <property type="entry name" value="Ribosomal_uL30_ferredoxin-like"/>
</dbReference>
<dbReference type="InterPro" id="IPR036919">
    <property type="entry name" value="Ribo_uL30_ferredoxin-like_sf"/>
</dbReference>